<dbReference type="Proteomes" id="UP000185678">
    <property type="component" value="Unassembled WGS sequence"/>
</dbReference>
<dbReference type="OrthoDB" id="8447011at2"/>
<dbReference type="STRING" id="80876.SAMN05421779_103631"/>
<sequence>MDKGWRWSAFLLVLVAVLAPQSAWAHKFKLFATVQGHEAVGYGYFSGGERARSVPVLLLSVPDNGSDGQEVARTTTSENGEFRLPLVQPGRYRLQASIDGHRAEFALAFQVGDGAVPVTPAASGAASGTVDAQALADVVERVMERQIAPLREQLDAYENTVRLHDALGGVGWLVGLCGLWAWWSSRPSRRKDDDQDESSVR</sequence>
<dbReference type="Pfam" id="PF13620">
    <property type="entry name" value="CarboxypepD_reg"/>
    <property type="match status" value="1"/>
</dbReference>
<gene>
    <name evidence="1" type="ORF">SAMN05421779_103631</name>
</gene>
<accession>A0A1N7LYD1</accession>
<keyword evidence="2" id="KW-1185">Reference proteome</keyword>
<protein>
    <submittedName>
        <fullName evidence="1">Nickel transport protein</fullName>
    </submittedName>
</protein>
<dbReference type="Gene3D" id="2.60.40.1120">
    <property type="entry name" value="Carboxypeptidase-like, regulatory domain"/>
    <property type="match status" value="1"/>
</dbReference>
<evidence type="ECO:0000313" key="2">
    <source>
        <dbReference type="Proteomes" id="UP000185678"/>
    </source>
</evidence>
<dbReference type="RefSeq" id="WP_076400373.1">
    <property type="nucleotide sequence ID" value="NZ_FTOA01000003.1"/>
</dbReference>
<reference evidence="1 2" key="1">
    <citation type="submission" date="2017-01" db="EMBL/GenBank/DDBJ databases">
        <authorList>
            <person name="Mah S.A."/>
            <person name="Swanson W.J."/>
            <person name="Moy G.W."/>
            <person name="Vacquier V.D."/>
        </authorList>
    </citation>
    <scope>NUCLEOTIDE SEQUENCE [LARGE SCALE GENOMIC DNA]</scope>
    <source>
        <strain evidence="1 2">DSM 11589</strain>
    </source>
</reference>
<dbReference type="AlphaFoldDB" id="A0A1N7LYD1"/>
<dbReference type="SUPFAM" id="SSF49478">
    <property type="entry name" value="Cna protein B-type domain"/>
    <property type="match status" value="1"/>
</dbReference>
<dbReference type="EMBL" id="FTOA01000003">
    <property type="protein sequence ID" value="SIS78827.1"/>
    <property type="molecule type" value="Genomic_DNA"/>
</dbReference>
<proteinExistence type="predicted"/>
<evidence type="ECO:0000313" key="1">
    <source>
        <dbReference type="EMBL" id="SIS78827.1"/>
    </source>
</evidence>
<name>A0A1N7LYD1_9PROT</name>
<organism evidence="1 2">
    <name type="scientific">Insolitispirillum peregrinum</name>
    <dbReference type="NCBI Taxonomy" id="80876"/>
    <lineage>
        <taxon>Bacteria</taxon>
        <taxon>Pseudomonadati</taxon>
        <taxon>Pseudomonadota</taxon>
        <taxon>Alphaproteobacteria</taxon>
        <taxon>Rhodospirillales</taxon>
        <taxon>Novispirillaceae</taxon>
        <taxon>Insolitispirillum</taxon>
    </lineage>
</organism>